<evidence type="ECO:0000313" key="2">
    <source>
        <dbReference type="EMBL" id="QIS23371.1"/>
    </source>
</evidence>
<evidence type="ECO:0000259" key="1">
    <source>
        <dbReference type="Pfam" id="PF13333"/>
    </source>
</evidence>
<dbReference type="EMBL" id="CP046173">
    <property type="protein sequence ID" value="QIS23371.1"/>
    <property type="molecule type" value="Genomic_DNA"/>
</dbReference>
<gene>
    <name evidence="2" type="ORF">F6W96_38590</name>
</gene>
<dbReference type="PANTHER" id="PTHR46889">
    <property type="entry name" value="TRANSPOSASE INSF FOR INSERTION SEQUENCE IS3B-RELATED"/>
    <property type="match status" value="1"/>
</dbReference>
<proteinExistence type="predicted"/>
<feature type="domain" description="Integrase catalytic" evidence="1">
    <location>
        <begin position="2"/>
        <end position="54"/>
    </location>
</feature>
<protein>
    <submittedName>
        <fullName evidence="2">IS3 family transposase</fullName>
    </submittedName>
</protein>
<accession>A0A6G9ZD98</accession>
<organism evidence="2 3">
    <name type="scientific">Nocardia terpenica</name>
    <dbReference type="NCBI Taxonomy" id="455432"/>
    <lineage>
        <taxon>Bacteria</taxon>
        <taxon>Bacillati</taxon>
        <taxon>Actinomycetota</taxon>
        <taxon>Actinomycetes</taxon>
        <taxon>Mycobacteriales</taxon>
        <taxon>Nocardiaceae</taxon>
        <taxon>Nocardia</taxon>
    </lineage>
</organism>
<dbReference type="AlphaFoldDB" id="A0A6G9ZD98"/>
<dbReference type="SUPFAM" id="SSF53098">
    <property type="entry name" value="Ribonuclease H-like"/>
    <property type="match status" value="1"/>
</dbReference>
<evidence type="ECO:0000313" key="3">
    <source>
        <dbReference type="Proteomes" id="UP000500953"/>
    </source>
</evidence>
<dbReference type="Pfam" id="PF13333">
    <property type="entry name" value="rve_2"/>
    <property type="match status" value="1"/>
</dbReference>
<sequence>MENFFSTLKTELVYRHSWRTRDEAKNALFAYIDGWYNSQHIQMKLGWRSPDEYEASYHQRVPAGARY</sequence>
<reference evidence="2 3" key="1">
    <citation type="journal article" date="2019" name="ACS Chem. Biol.">
        <title>Identification and Mobilization of a Cryptic Antibiotic Biosynthesis Gene Locus from a Human-Pathogenic Nocardia Isolate.</title>
        <authorList>
            <person name="Herisse M."/>
            <person name="Ishida K."/>
            <person name="Porter J.L."/>
            <person name="Howden B."/>
            <person name="Hertweck C."/>
            <person name="Stinear T.P."/>
            <person name="Pidot S.J."/>
        </authorList>
    </citation>
    <scope>NUCLEOTIDE SEQUENCE [LARGE SCALE GENOMIC DNA]</scope>
    <source>
        <strain evidence="2 3">AUSMDU00012715</strain>
    </source>
</reference>
<dbReference type="InterPro" id="IPR012337">
    <property type="entry name" value="RNaseH-like_sf"/>
</dbReference>
<dbReference type="Proteomes" id="UP000500953">
    <property type="component" value="Chromosome"/>
</dbReference>
<dbReference type="PANTHER" id="PTHR46889:SF4">
    <property type="entry name" value="TRANSPOSASE INSO FOR INSERTION SEQUENCE ELEMENT IS911B-RELATED"/>
    <property type="match status" value="1"/>
</dbReference>
<name>A0A6G9ZD98_9NOCA</name>
<dbReference type="InterPro" id="IPR001584">
    <property type="entry name" value="Integrase_cat-core"/>
</dbReference>
<dbReference type="InterPro" id="IPR050900">
    <property type="entry name" value="Transposase_IS3/IS150/IS904"/>
</dbReference>
<dbReference type="GO" id="GO:0015074">
    <property type="term" value="P:DNA integration"/>
    <property type="evidence" value="ECO:0007669"/>
    <property type="project" value="InterPro"/>
</dbReference>